<evidence type="ECO:0000313" key="4">
    <source>
        <dbReference type="EMBL" id="EHK53285.1"/>
    </source>
</evidence>
<dbReference type="SUPFAM" id="SSF110849">
    <property type="entry name" value="ParB/Sulfiredoxin"/>
    <property type="match status" value="1"/>
</dbReference>
<dbReference type="InterPro" id="IPR050336">
    <property type="entry name" value="Chromosome_partition/occlusion"/>
</dbReference>
<dbReference type="Proteomes" id="UP000003250">
    <property type="component" value="Unassembled WGS sequence"/>
</dbReference>
<reference evidence="4 5" key="1">
    <citation type="journal article" date="2012" name="J. Bacteriol.">
        <title>Draft Genome Sequence of Mesorhizobium alhagi CCNWXJ12-2T, a Novel Salt-Resistant Species Isolated from the Desert of Northwestern China.</title>
        <authorList>
            <person name="Zhou M."/>
            <person name="Chen W."/>
            <person name="Chen H."/>
            <person name="Wei G."/>
        </authorList>
    </citation>
    <scope>NUCLEOTIDE SEQUENCE [LARGE SCALE GENOMIC DNA]</scope>
    <source>
        <strain evidence="4 5">CCNWXJ12-2</strain>
    </source>
</reference>
<dbReference type="PANTHER" id="PTHR33375">
    <property type="entry name" value="CHROMOSOME-PARTITIONING PROTEIN PARB-RELATED"/>
    <property type="match status" value="1"/>
</dbReference>
<comment type="similarity">
    <text evidence="1">Belongs to the ParB family.</text>
</comment>
<evidence type="ECO:0000313" key="5">
    <source>
        <dbReference type="Proteomes" id="UP000003250"/>
    </source>
</evidence>
<dbReference type="InterPro" id="IPR011111">
    <property type="entry name" value="Plasmid_RepB"/>
</dbReference>
<dbReference type="InterPro" id="IPR004437">
    <property type="entry name" value="ParB/RepB/Spo0J"/>
</dbReference>
<dbReference type="GO" id="GO:0005694">
    <property type="term" value="C:chromosome"/>
    <property type="evidence" value="ECO:0007669"/>
    <property type="project" value="TreeGrafter"/>
</dbReference>
<protein>
    <submittedName>
        <fullName evidence="4">Replication protein B</fullName>
    </submittedName>
</protein>
<proteinExistence type="inferred from homology"/>
<dbReference type="PANTHER" id="PTHR33375:SF1">
    <property type="entry name" value="CHROMOSOME-PARTITIONING PROTEIN PARB-RELATED"/>
    <property type="match status" value="1"/>
</dbReference>
<dbReference type="InterPro" id="IPR037972">
    <property type="entry name" value="RepB_N"/>
</dbReference>
<evidence type="ECO:0000256" key="1">
    <source>
        <dbReference type="ARBA" id="ARBA00006295"/>
    </source>
</evidence>
<dbReference type="RefSeq" id="WP_008839745.1">
    <property type="nucleotide sequence ID" value="NZ_AHAM01000277.1"/>
</dbReference>
<feature type="domain" description="ParB-like N-terminal" evidence="3">
    <location>
        <begin position="73"/>
        <end position="164"/>
    </location>
</feature>
<accession>H0I138</accession>
<dbReference type="Gene3D" id="1.10.10.2830">
    <property type="match status" value="1"/>
</dbReference>
<dbReference type="Pfam" id="PF02195">
    <property type="entry name" value="ParB_N"/>
    <property type="match status" value="1"/>
</dbReference>
<dbReference type="EMBL" id="AHAM01000277">
    <property type="protein sequence ID" value="EHK53285.1"/>
    <property type="molecule type" value="Genomic_DNA"/>
</dbReference>
<dbReference type="SUPFAM" id="SSF109709">
    <property type="entry name" value="KorB DNA-binding domain-like"/>
    <property type="match status" value="1"/>
</dbReference>
<dbReference type="AlphaFoldDB" id="H0I138"/>
<dbReference type="CDD" id="cd16405">
    <property type="entry name" value="RepB_like_N"/>
    <property type="match status" value="1"/>
</dbReference>
<dbReference type="OrthoDB" id="7908920at2"/>
<keyword evidence="5" id="KW-1185">Reference proteome</keyword>
<organism evidence="4 5">
    <name type="scientific">Mesorhizobium alhagi CCNWXJ12-2</name>
    <dbReference type="NCBI Taxonomy" id="1107882"/>
    <lineage>
        <taxon>Bacteria</taxon>
        <taxon>Pseudomonadati</taxon>
        <taxon>Pseudomonadota</taxon>
        <taxon>Alphaproteobacteria</taxon>
        <taxon>Hyphomicrobiales</taxon>
        <taxon>Phyllobacteriaceae</taxon>
        <taxon>Allomesorhizobium</taxon>
    </lineage>
</organism>
<dbReference type="NCBIfam" id="TIGR00180">
    <property type="entry name" value="parB_part"/>
    <property type="match status" value="1"/>
</dbReference>
<evidence type="ECO:0000256" key="2">
    <source>
        <dbReference type="SAM" id="MobiDB-lite"/>
    </source>
</evidence>
<dbReference type="GO" id="GO:0003677">
    <property type="term" value="F:DNA binding"/>
    <property type="evidence" value="ECO:0007669"/>
    <property type="project" value="InterPro"/>
</dbReference>
<dbReference type="NCBIfam" id="TIGR03454">
    <property type="entry name" value="partition_RepB"/>
    <property type="match status" value="1"/>
</dbReference>
<dbReference type="InterPro" id="IPR036086">
    <property type="entry name" value="ParB/Sulfiredoxin_sf"/>
</dbReference>
<dbReference type="Gene3D" id="3.90.1530.30">
    <property type="match status" value="1"/>
</dbReference>
<evidence type="ECO:0000259" key="3">
    <source>
        <dbReference type="SMART" id="SM00470"/>
    </source>
</evidence>
<gene>
    <name evidence="4" type="ORF">MAXJ12_30877</name>
</gene>
<feature type="region of interest" description="Disordered" evidence="2">
    <location>
        <begin position="1"/>
        <end position="28"/>
    </location>
</feature>
<dbReference type="GO" id="GO:0007059">
    <property type="term" value="P:chromosome segregation"/>
    <property type="evidence" value="ECO:0007669"/>
    <property type="project" value="TreeGrafter"/>
</dbReference>
<dbReference type="InterPro" id="IPR017819">
    <property type="entry name" value="Plasmid_partition_RepB"/>
</dbReference>
<name>H0I138_9HYPH</name>
<dbReference type="PATRIC" id="fig|1107882.3.peg.5972"/>
<dbReference type="Pfam" id="PF07506">
    <property type="entry name" value="RepB"/>
    <property type="match status" value="1"/>
</dbReference>
<sequence length="340" mass="37980">MARKNIFEVSPERAGTDPEPAPTPLARPLLGLERPLRPASPVGAISQSLENINSRAHRAEEIERKLAEGQAVVELEPDLVDGSFVPDRLEVDPDDVSSLVAQIREHGQQVPILVRPNPELEGRYQVAYGHRRLAAAKELGLKVRAVVRQLTDEQLIVSQGQENNARTDLSFIERSFFATRLEDKGFSRDTIMASLGVDKAALSRMIALIRRLPPELIEAVGPSPAFGRQRWAELADLLDEKGKRAKALKLIGEQDFSAQKSDARFQALYDHLKIKRQKPQTEAWKASDGARPVRIVETEDKVSIVFDKIVEPEFGPYVRLRLQTLYDEFKTGKSTTKPGD</sequence>
<dbReference type="InterPro" id="IPR003115">
    <property type="entry name" value="ParB_N"/>
</dbReference>
<dbReference type="SMART" id="SM00470">
    <property type="entry name" value="ParB"/>
    <property type="match status" value="1"/>
</dbReference>